<keyword evidence="15" id="KW-1185">Reference proteome</keyword>
<evidence type="ECO:0000256" key="5">
    <source>
        <dbReference type="ARBA" id="ARBA00022741"/>
    </source>
</evidence>
<dbReference type="InterPro" id="IPR022673">
    <property type="entry name" value="Hexokinase_C"/>
</dbReference>
<organism evidence="14 15">
    <name type="scientific">Bifiguratus adelaidae</name>
    <dbReference type="NCBI Taxonomy" id="1938954"/>
    <lineage>
        <taxon>Eukaryota</taxon>
        <taxon>Fungi</taxon>
        <taxon>Fungi incertae sedis</taxon>
        <taxon>Mucoromycota</taxon>
        <taxon>Mucoromycotina</taxon>
        <taxon>Endogonomycetes</taxon>
        <taxon>Endogonales</taxon>
        <taxon>Endogonales incertae sedis</taxon>
        <taxon>Bifiguratus</taxon>
    </lineage>
</organism>
<dbReference type="InterPro" id="IPR043129">
    <property type="entry name" value="ATPase_NBD"/>
</dbReference>
<dbReference type="SUPFAM" id="SSF53067">
    <property type="entry name" value="Actin-like ATPase domain"/>
    <property type="match status" value="2"/>
</dbReference>
<feature type="domain" description="Hexokinase C-terminal" evidence="13">
    <location>
        <begin position="225"/>
        <end position="412"/>
    </location>
</feature>
<dbReference type="PRINTS" id="PR00475">
    <property type="entry name" value="HEXOKINASE"/>
</dbReference>
<comment type="caution">
    <text evidence="14">The sequence shown here is derived from an EMBL/GenBank/DDBJ whole genome shotgun (WGS) entry which is preliminary data.</text>
</comment>
<dbReference type="GO" id="GO:0005524">
    <property type="term" value="F:ATP binding"/>
    <property type="evidence" value="ECO:0007669"/>
    <property type="project" value="UniProtKB-UniRule"/>
</dbReference>
<dbReference type="Gene3D" id="3.40.367.20">
    <property type="match status" value="1"/>
</dbReference>
<comment type="pathway">
    <text evidence="1">Carbohydrate degradation; glycolysis; D-glyceraldehyde 3-phosphate and glycerone phosphate from D-glucose: step 1/4.</text>
</comment>
<keyword evidence="8 11" id="KW-0324">Glycolysis</keyword>
<dbReference type="Pfam" id="PF00349">
    <property type="entry name" value="Hexokinase_1"/>
    <property type="match status" value="1"/>
</dbReference>
<comment type="catalytic activity">
    <reaction evidence="10">
        <text>D-fructose + ATP = D-fructose 6-phosphate + ADP + H(+)</text>
        <dbReference type="Rhea" id="RHEA:16125"/>
        <dbReference type="ChEBI" id="CHEBI:15378"/>
        <dbReference type="ChEBI" id="CHEBI:30616"/>
        <dbReference type="ChEBI" id="CHEBI:37721"/>
        <dbReference type="ChEBI" id="CHEBI:61527"/>
        <dbReference type="ChEBI" id="CHEBI:456216"/>
        <dbReference type="EC" id="2.7.1.1"/>
    </reaction>
    <physiologicalReaction direction="left-to-right" evidence="10">
        <dbReference type="Rhea" id="RHEA:16126"/>
    </physiologicalReaction>
</comment>
<dbReference type="InterPro" id="IPR022672">
    <property type="entry name" value="Hexokinase_N"/>
</dbReference>
<keyword evidence="7 11" id="KW-0067">ATP-binding</keyword>
<dbReference type="PANTHER" id="PTHR19443">
    <property type="entry name" value="HEXOKINASE"/>
    <property type="match status" value="1"/>
</dbReference>
<dbReference type="Proteomes" id="UP000242875">
    <property type="component" value="Unassembled WGS sequence"/>
</dbReference>
<dbReference type="GO" id="GO:0005536">
    <property type="term" value="F:D-glucose binding"/>
    <property type="evidence" value="ECO:0007669"/>
    <property type="project" value="InterPro"/>
</dbReference>
<accession>A0A261XWA8</accession>
<reference evidence="14 15" key="1">
    <citation type="journal article" date="2017" name="Mycologia">
        <title>Bifiguratus adelaidae, gen. et sp. nov., a new member of Mucoromycotina in endophytic and soil-dwelling habitats.</title>
        <authorList>
            <person name="Torres-Cruz T.J."/>
            <person name="Billingsley Tobias T.L."/>
            <person name="Almatruk M."/>
            <person name="Hesse C."/>
            <person name="Kuske C.R."/>
            <person name="Desiro A."/>
            <person name="Benucci G.M."/>
            <person name="Bonito G."/>
            <person name="Stajich J.E."/>
            <person name="Dunlap C."/>
            <person name="Arnold A.E."/>
            <person name="Porras-Alfaro A."/>
        </authorList>
    </citation>
    <scope>NUCLEOTIDE SEQUENCE [LARGE SCALE GENOMIC DNA]</scope>
    <source>
        <strain evidence="14 15">AZ0501</strain>
    </source>
</reference>
<keyword evidence="5 11" id="KW-0547">Nucleotide-binding</keyword>
<dbReference type="UniPathway" id="UPA00109">
    <property type="reaction ID" value="UER00180"/>
</dbReference>
<dbReference type="GO" id="GO:0001678">
    <property type="term" value="P:intracellular glucose homeostasis"/>
    <property type="evidence" value="ECO:0007669"/>
    <property type="project" value="InterPro"/>
</dbReference>
<dbReference type="GO" id="GO:0005829">
    <property type="term" value="C:cytosol"/>
    <property type="evidence" value="ECO:0007669"/>
    <property type="project" value="TreeGrafter"/>
</dbReference>
<evidence type="ECO:0000259" key="13">
    <source>
        <dbReference type="Pfam" id="PF03727"/>
    </source>
</evidence>
<dbReference type="GO" id="GO:0008865">
    <property type="term" value="F:fructokinase activity"/>
    <property type="evidence" value="ECO:0007669"/>
    <property type="project" value="TreeGrafter"/>
</dbReference>
<dbReference type="AlphaFoldDB" id="A0A261XWA8"/>
<dbReference type="GO" id="GO:0005739">
    <property type="term" value="C:mitochondrion"/>
    <property type="evidence" value="ECO:0007669"/>
    <property type="project" value="TreeGrafter"/>
</dbReference>
<evidence type="ECO:0000256" key="10">
    <source>
        <dbReference type="ARBA" id="ARBA00047905"/>
    </source>
</evidence>
<evidence type="ECO:0000256" key="1">
    <source>
        <dbReference type="ARBA" id="ARBA00004888"/>
    </source>
</evidence>
<evidence type="ECO:0000256" key="11">
    <source>
        <dbReference type="RuleBase" id="RU362007"/>
    </source>
</evidence>
<dbReference type="InterPro" id="IPR001312">
    <property type="entry name" value="Hexokinase"/>
</dbReference>
<evidence type="ECO:0000256" key="8">
    <source>
        <dbReference type="ARBA" id="ARBA00023152"/>
    </source>
</evidence>
<evidence type="ECO:0000313" key="15">
    <source>
        <dbReference type="Proteomes" id="UP000242875"/>
    </source>
</evidence>
<comment type="pathway">
    <text evidence="2">Carbohydrate metabolism; hexose metabolism.</text>
</comment>
<proteinExistence type="inferred from homology"/>
<feature type="domain" description="Hexokinase N-terminal" evidence="12">
    <location>
        <begin position="41"/>
        <end position="218"/>
    </location>
</feature>
<evidence type="ECO:0000259" key="12">
    <source>
        <dbReference type="Pfam" id="PF00349"/>
    </source>
</evidence>
<dbReference type="Pfam" id="PF03727">
    <property type="entry name" value="Hexokinase_2"/>
    <property type="match status" value="1"/>
</dbReference>
<keyword evidence="6 11" id="KW-0418">Kinase</keyword>
<comment type="similarity">
    <text evidence="3 11">Belongs to the hexokinase family.</text>
</comment>
<dbReference type="EMBL" id="MVBO01000137">
    <property type="protein sequence ID" value="OZJ02642.1"/>
    <property type="molecule type" value="Genomic_DNA"/>
</dbReference>
<protein>
    <recommendedName>
        <fullName evidence="11">Phosphotransferase</fullName>
        <ecNumber evidence="11">2.7.1.-</ecNumber>
    </recommendedName>
</protein>
<dbReference type="PANTHER" id="PTHR19443:SF16">
    <property type="entry name" value="HEXOKINASE TYPE 1-RELATED"/>
    <property type="match status" value="1"/>
</dbReference>
<evidence type="ECO:0000256" key="9">
    <source>
        <dbReference type="ARBA" id="ARBA00044613"/>
    </source>
</evidence>
<gene>
    <name evidence="14" type="ORF">BZG36_05090</name>
</gene>
<evidence type="ECO:0000313" key="14">
    <source>
        <dbReference type="EMBL" id="OZJ02642.1"/>
    </source>
</evidence>
<evidence type="ECO:0000256" key="7">
    <source>
        <dbReference type="ARBA" id="ARBA00022840"/>
    </source>
</evidence>
<evidence type="ECO:0000256" key="4">
    <source>
        <dbReference type="ARBA" id="ARBA00022679"/>
    </source>
</evidence>
<dbReference type="GO" id="GO:0006006">
    <property type="term" value="P:glucose metabolic process"/>
    <property type="evidence" value="ECO:0007669"/>
    <property type="project" value="TreeGrafter"/>
</dbReference>
<dbReference type="GO" id="GO:0004340">
    <property type="term" value="F:glucokinase activity"/>
    <property type="evidence" value="ECO:0007669"/>
    <property type="project" value="TreeGrafter"/>
</dbReference>
<dbReference type="OrthoDB" id="419537at2759"/>
<evidence type="ECO:0000256" key="3">
    <source>
        <dbReference type="ARBA" id="ARBA00009225"/>
    </source>
</evidence>
<dbReference type="PROSITE" id="PS51748">
    <property type="entry name" value="HEXOKINASE_2"/>
    <property type="match status" value="1"/>
</dbReference>
<evidence type="ECO:0000256" key="6">
    <source>
        <dbReference type="ARBA" id="ARBA00022777"/>
    </source>
</evidence>
<name>A0A261XWA8_9FUNG</name>
<comment type="catalytic activity">
    <reaction evidence="9">
        <text>a D-hexose + ATP = a D-hexose 6-phosphate + ADP + H(+)</text>
        <dbReference type="Rhea" id="RHEA:22740"/>
        <dbReference type="ChEBI" id="CHEBI:4194"/>
        <dbReference type="ChEBI" id="CHEBI:15378"/>
        <dbReference type="ChEBI" id="CHEBI:30616"/>
        <dbReference type="ChEBI" id="CHEBI:229467"/>
        <dbReference type="ChEBI" id="CHEBI:456216"/>
        <dbReference type="EC" id="2.7.1.1"/>
    </reaction>
    <physiologicalReaction direction="left-to-right" evidence="9">
        <dbReference type="Rhea" id="RHEA:22741"/>
    </physiologicalReaction>
</comment>
<dbReference type="EC" id="2.7.1.-" evidence="11"/>
<dbReference type="GO" id="GO:0006096">
    <property type="term" value="P:glycolytic process"/>
    <property type="evidence" value="ECO:0007669"/>
    <property type="project" value="UniProtKB-UniPathway"/>
</dbReference>
<keyword evidence="4 11" id="KW-0808">Transferase</keyword>
<evidence type="ECO:0000256" key="2">
    <source>
        <dbReference type="ARBA" id="ARBA00005028"/>
    </source>
</evidence>
<dbReference type="Gene3D" id="3.30.420.40">
    <property type="match status" value="1"/>
</dbReference>
<sequence length="587" mass="65583">MPTSSGRPQRSDPVYHSLAGKTTAKPLVNLVHATPQQRQALETLEGEFNVSEERLREVMERFVDEMRRGLEGEPTNLLMQPAFLTGFPNGEERGTFFALEICDQDVYYQYAIPDELRIMPEVFDLLDYVADCVSDFLIRVGIHDLFVYPIAMSFGHPMHQTQLDSGVVLRWSHGFSYPSSRGSDIVQLMDHAFSKKGLPLKLVAVANDTTCTLLAHAYQHSNALVGMVLGVGTNCVYHEALHNIKKLPNFPTADPSMIVNTEWGGFDNSREILPLTWFDRQLDRSSLDPKQQIYEKMVAGFYLGELVRLIIAYLIDTDVLFNGSSTPQLNTQNSFDTTYMYACETDDSPDYKDVRWVLEDMLGLEDTTLGDREVVKRVVELVGTRSAQLIAANLAAIVGKIETDGTGIGEDGCSIAVQLQESVISWTLLRMGKKQKKPDGPSKEKADVFSRLNYLYQAGTLLSTTIATNKDEHGEKASATADLAGRVAPERYWVPWTLLYSDYERDRCEVNDTHIKQLKVRPKKVAQAAPCVVEMGALMECWAKSSVDSPTCAQAAKALATCMNKPARKVQHTNTINYHLARLGKHL</sequence>